<dbReference type="EMBL" id="KQ086029">
    <property type="protein sequence ID" value="KLO10331.1"/>
    <property type="molecule type" value="Genomic_DNA"/>
</dbReference>
<dbReference type="GO" id="GO:0046872">
    <property type="term" value="F:metal ion binding"/>
    <property type="evidence" value="ECO:0007669"/>
    <property type="project" value="UniProtKB-KW"/>
</dbReference>
<organism evidence="5 6">
    <name type="scientific">Schizopora paradoxa</name>
    <dbReference type="NCBI Taxonomy" id="27342"/>
    <lineage>
        <taxon>Eukaryota</taxon>
        <taxon>Fungi</taxon>
        <taxon>Dikarya</taxon>
        <taxon>Basidiomycota</taxon>
        <taxon>Agaricomycotina</taxon>
        <taxon>Agaricomycetes</taxon>
        <taxon>Hymenochaetales</taxon>
        <taxon>Schizoporaceae</taxon>
        <taxon>Schizopora</taxon>
    </lineage>
</organism>
<dbReference type="Gene3D" id="2.170.150.70">
    <property type="match status" value="1"/>
</dbReference>
<accession>A0A0H2RZX9</accession>
<evidence type="ECO:0000313" key="5">
    <source>
        <dbReference type="EMBL" id="KLO10331.1"/>
    </source>
</evidence>
<dbReference type="InParanoid" id="A0A0H2RZX9"/>
<dbReference type="PROSITE" id="PS51891">
    <property type="entry name" value="CENP_V_GFA"/>
    <property type="match status" value="1"/>
</dbReference>
<name>A0A0H2RZX9_9AGAM</name>
<evidence type="ECO:0000256" key="2">
    <source>
        <dbReference type="ARBA" id="ARBA00022723"/>
    </source>
</evidence>
<sequence length="124" mass="13970">MSTTTTNEETVHYKGSCHCKKFEFEFDVPKITKAHSCNCSICHQKATVYHFMPLEKVKFTKSSFKEASAYQFGQKRYKHMFCPVCGCSPFGTDNDEKGGAINLRAVEGIKLKELEITEIDGASL</sequence>
<dbReference type="InterPro" id="IPR006913">
    <property type="entry name" value="CENP-V/GFA"/>
</dbReference>
<dbReference type="InterPro" id="IPR011057">
    <property type="entry name" value="Mss4-like_sf"/>
</dbReference>
<evidence type="ECO:0000256" key="1">
    <source>
        <dbReference type="ARBA" id="ARBA00005495"/>
    </source>
</evidence>
<dbReference type="OrthoDB" id="3264588at2759"/>
<dbReference type="GO" id="GO:0016846">
    <property type="term" value="F:carbon-sulfur lyase activity"/>
    <property type="evidence" value="ECO:0007669"/>
    <property type="project" value="InterPro"/>
</dbReference>
<gene>
    <name evidence="5" type="ORF">SCHPADRAFT_942927</name>
</gene>
<dbReference type="Pfam" id="PF04828">
    <property type="entry name" value="GFA"/>
    <property type="match status" value="1"/>
</dbReference>
<dbReference type="SUPFAM" id="SSF51316">
    <property type="entry name" value="Mss4-like"/>
    <property type="match status" value="1"/>
</dbReference>
<dbReference type="InterPro" id="IPR052355">
    <property type="entry name" value="CENP-V-like"/>
</dbReference>
<dbReference type="STRING" id="27342.A0A0H2RZX9"/>
<dbReference type="Proteomes" id="UP000053477">
    <property type="component" value="Unassembled WGS sequence"/>
</dbReference>
<evidence type="ECO:0000256" key="3">
    <source>
        <dbReference type="ARBA" id="ARBA00022833"/>
    </source>
</evidence>
<keyword evidence="3" id="KW-0862">Zinc</keyword>
<evidence type="ECO:0000313" key="6">
    <source>
        <dbReference type="Proteomes" id="UP000053477"/>
    </source>
</evidence>
<dbReference type="AlphaFoldDB" id="A0A0H2RZX9"/>
<protein>
    <submittedName>
        <fullName evidence="5">Glutathione-dependent formaldehyde-activating enzyme</fullName>
    </submittedName>
</protein>
<reference evidence="5 6" key="1">
    <citation type="submission" date="2015-04" db="EMBL/GenBank/DDBJ databases">
        <title>Complete genome sequence of Schizopora paradoxa KUC8140, a cosmopolitan wood degrader in East Asia.</title>
        <authorList>
            <consortium name="DOE Joint Genome Institute"/>
            <person name="Min B."/>
            <person name="Park H."/>
            <person name="Jang Y."/>
            <person name="Kim J.-J."/>
            <person name="Kim K.H."/>
            <person name="Pangilinan J."/>
            <person name="Lipzen A."/>
            <person name="Riley R."/>
            <person name="Grigoriev I.V."/>
            <person name="Spatafora J.W."/>
            <person name="Choi I.-G."/>
        </authorList>
    </citation>
    <scope>NUCLEOTIDE SEQUENCE [LARGE SCALE GENOMIC DNA]</scope>
    <source>
        <strain evidence="5 6">KUC8140</strain>
    </source>
</reference>
<dbReference type="PANTHER" id="PTHR28620">
    <property type="entry name" value="CENTROMERE PROTEIN V"/>
    <property type="match status" value="1"/>
</dbReference>
<keyword evidence="6" id="KW-1185">Reference proteome</keyword>
<proteinExistence type="inferred from homology"/>
<feature type="domain" description="CENP-V/GFA" evidence="4">
    <location>
        <begin position="13"/>
        <end position="120"/>
    </location>
</feature>
<dbReference type="PANTHER" id="PTHR28620:SF1">
    <property type="entry name" value="CENP-V_GFA DOMAIN-CONTAINING PROTEIN"/>
    <property type="match status" value="1"/>
</dbReference>
<evidence type="ECO:0000259" key="4">
    <source>
        <dbReference type="PROSITE" id="PS51891"/>
    </source>
</evidence>
<comment type="similarity">
    <text evidence="1">Belongs to the Gfa family.</text>
</comment>
<keyword evidence="2" id="KW-0479">Metal-binding</keyword>